<dbReference type="EMBL" id="LAJF01000143">
    <property type="protein sequence ID" value="KKB77089.1"/>
    <property type="molecule type" value="Genomic_DNA"/>
</dbReference>
<protein>
    <submittedName>
        <fullName evidence="7">Branched-chain amino acid transport system ATP-binding protein</fullName>
    </submittedName>
    <submittedName>
        <fullName evidence="6">Hemolysin III</fullName>
    </submittedName>
</protein>
<organism evidence="6 8">
    <name type="scientific">Devosia limi DSM 17137</name>
    <dbReference type="NCBI Taxonomy" id="1121477"/>
    <lineage>
        <taxon>Bacteria</taxon>
        <taxon>Pseudomonadati</taxon>
        <taxon>Pseudomonadota</taxon>
        <taxon>Alphaproteobacteria</taxon>
        <taxon>Hyphomicrobiales</taxon>
        <taxon>Devosiaceae</taxon>
        <taxon>Devosia</taxon>
    </lineage>
</organism>
<proteinExistence type="inferred from homology"/>
<dbReference type="Pfam" id="PF12399">
    <property type="entry name" value="BCA_ABC_TP_C"/>
    <property type="match status" value="1"/>
</dbReference>
<dbReference type="PROSITE" id="PS00211">
    <property type="entry name" value="ABC_TRANSPORTER_1"/>
    <property type="match status" value="1"/>
</dbReference>
<reference evidence="7 9" key="2">
    <citation type="submission" date="2016-11" db="EMBL/GenBank/DDBJ databases">
        <authorList>
            <person name="Jaros S."/>
            <person name="Januszkiewicz K."/>
            <person name="Wedrychowicz H."/>
        </authorList>
    </citation>
    <scope>NUCLEOTIDE SEQUENCE [LARGE SCALE GENOMIC DNA]</scope>
    <source>
        <strain evidence="7 9">DSM 17137</strain>
    </source>
</reference>
<dbReference type="RefSeq" id="WP_046136892.1">
    <property type="nucleotide sequence ID" value="NZ_FQVC01000007.1"/>
</dbReference>
<dbReference type="Proteomes" id="UP000033608">
    <property type="component" value="Unassembled WGS sequence"/>
</dbReference>
<accession>A0A0F5L4G7</accession>
<keyword evidence="3" id="KW-0547">Nucleotide-binding</keyword>
<evidence type="ECO:0000256" key="1">
    <source>
        <dbReference type="ARBA" id="ARBA00005417"/>
    </source>
</evidence>
<dbReference type="OrthoDB" id="7158404at2"/>
<dbReference type="InterPro" id="IPR017871">
    <property type="entry name" value="ABC_transporter-like_CS"/>
</dbReference>
<evidence type="ECO:0000313" key="9">
    <source>
        <dbReference type="Proteomes" id="UP000184533"/>
    </source>
</evidence>
<dbReference type="AlphaFoldDB" id="A0A0F5L4G7"/>
<comment type="similarity">
    <text evidence="1">Belongs to the ABC transporter superfamily.</text>
</comment>
<keyword evidence="4 7" id="KW-0067">ATP-binding</keyword>
<evidence type="ECO:0000256" key="2">
    <source>
        <dbReference type="ARBA" id="ARBA00022448"/>
    </source>
</evidence>
<dbReference type="SMART" id="SM00382">
    <property type="entry name" value="AAA"/>
    <property type="match status" value="1"/>
</dbReference>
<evidence type="ECO:0000313" key="7">
    <source>
        <dbReference type="EMBL" id="SHF40951.1"/>
    </source>
</evidence>
<dbReference type="GO" id="GO:0005886">
    <property type="term" value="C:plasma membrane"/>
    <property type="evidence" value="ECO:0007669"/>
    <property type="project" value="TreeGrafter"/>
</dbReference>
<evidence type="ECO:0000313" key="6">
    <source>
        <dbReference type="EMBL" id="KKB77089.1"/>
    </source>
</evidence>
<dbReference type="PATRIC" id="fig|1121477.3.peg.622"/>
<evidence type="ECO:0000259" key="5">
    <source>
        <dbReference type="PROSITE" id="PS50893"/>
    </source>
</evidence>
<dbReference type="InterPro" id="IPR027417">
    <property type="entry name" value="P-loop_NTPase"/>
</dbReference>
<dbReference type="EMBL" id="FQVC01000007">
    <property type="protein sequence ID" value="SHF40951.1"/>
    <property type="molecule type" value="Genomic_DNA"/>
</dbReference>
<dbReference type="GO" id="GO:0005524">
    <property type="term" value="F:ATP binding"/>
    <property type="evidence" value="ECO:0007669"/>
    <property type="project" value="UniProtKB-KW"/>
</dbReference>
<dbReference type="GO" id="GO:0016887">
    <property type="term" value="F:ATP hydrolysis activity"/>
    <property type="evidence" value="ECO:0007669"/>
    <property type="project" value="InterPro"/>
</dbReference>
<evidence type="ECO:0000256" key="4">
    <source>
        <dbReference type="ARBA" id="ARBA00022840"/>
    </source>
</evidence>
<keyword evidence="8" id="KW-1185">Reference proteome</keyword>
<gene>
    <name evidence="7" type="ORF">SAMN02745223_02565</name>
    <name evidence="6" type="ORF">VW29_19240</name>
</gene>
<dbReference type="Gene3D" id="3.40.50.300">
    <property type="entry name" value="P-loop containing nucleotide triphosphate hydrolases"/>
    <property type="match status" value="1"/>
</dbReference>
<evidence type="ECO:0000313" key="8">
    <source>
        <dbReference type="Proteomes" id="UP000033608"/>
    </source>
</evidence>
<dbReference type="InterPro" id="IPR051120">
    <property type="entry name" value="ABC_AA/LPS_Transport"/>
</dbReference>
<dbReference type="STRING" id="1121477.SAMN02745223_02565"/>
<keyword evidence="2" id="KW-0813">Transport</keyword>
<feature type="domain" description="ABC transporter" evidence="5">
    <location>
        <begin position="4"/>
        <end position="245"/>
    </location>
</feature>
<dbReference type="SUPFAM" id="SSF52540">
    <property type="entry name" value="P-loop containing nucleoside triphosphate hydrolases"/>
    <property type="match status" value="1"/>
</dbReference>
<name>A0A0F5L4G7_9HYPH</name>
<dbReference type="InterPro" id="IPR032823">
    <property type="entry name" value="BCA_ABC_TP_C"/>
</dbReference>
<dbReference type="Proteomes" id="UP000184533">
    <property type="component" value="Unassembled WGS sequence"/>
</dbReference>
<sequence>MTLFEVRNLKKRFGGLAVTDDVSLALDKGDRIALIGPNGAGKTTFVNLVTGQLKPDSGSVQLDGADVTKASPTARVGAGLVRSFQVTRLFSEMTPQEHVALALLQRLGRSQHIFADYLRMPEIVGEVGEILGLLNLRDIAQVKVSEIAYGQQRLLEIALAMALRPKVLLLDEPAAGVPSSDTVLIEKALAQLPADLAVLMIEHDMDFVFRFARRVVVLAAGAIIFDGTPAEVSADPKVREAYLGSYADDRSVA</sequence>
<reference evidence="6 8" key="1">
    <citation type="submission" date="2015-03" db="EMBL/GenBank/DDBJ databases">
        <authorList>
            <person name="Hassan Y.I."/>
            <person name="Lepp D."/>
            <person name="Zhou T."/>
        </authorList>
    </citation>
    <scope>NUCLEOTIDE SEQUENCE [LARGE SCALE GENOMIC DNA]</scope>
    <source>
        <strain evidence="6 8">DSM 17137</strain>
    </source>
</reference>
<dbReference type="CDD" id="cd03219">
    <property type="entry name" value="ABC_Mj1267_LivG_branched"/>
    <property type="match status" value="1"/>
</dbReference>
<dbReference type="InterPro" id="IPR003439">
    <property type="entry name" value="ABC_transporter-like_ATP-bd"/>
</dbReference>
<dbReference type="InterPro" id="IPR003593">
    <property type="entry name" value="AAA+_ATPase"/>
</dbReference>
<dbReference type="PANTHER" id="PTHR45772:SF2">
    <property type="entry name" value="ABC TRANSPORTER ATP-BINDING PROTEIN"/>
    <property type="match status" value="1"/>
</dbReference>
<evidence type="ECO:0000256" key="3">
    <source>
        <dbReference type="ARBA" id="ARBA00022741"/>
    </source>
</evidence>
<dbReference type="PROSITE" id="PS50893">
    <property type="entry name" value="ABC_TRANSPORTER_2"/>
    <property type="match status" value="1"/>
</dbReference>
<dbReference type="Pfam" id="PF00005">
    <property type="entry name" value="ABC_tran"/>
    <property type="match status" value="1"/>
</dbReference>
<dbReference type="PANTHER" id="PTHR45772">
    <property type="entry name" value="CONSERVED COMPONENT OF ABC TRANSPORTER FOR NATURAL AMINO ACIDS-RELATED"/>
    <property type="match status" value="1"/>
</dbReference>